<evidence type="ECO:0000313" key="3">
    <source>
        <dbReference type="Proteomes" id="UP000007796"/>
    </source>
</evidence>
<proteinExistence type="predicted"/>
<feature type="region of interest" description="Disordered" evidence="1">
    <location>
        <begin position="62"/>
        <end position="91"/>
    </location>
</feature>
<dbReference type="InParanoid" id="F0X833"/>
<organism evidence="3">
    <name type="scientific">Grosmannia clavigera (strain kw1407 / UAMH 11150)</name>
    <name type="common">Blue stain fungus</name>
    <name type="synonym">Graphiocladiella clavigera</name>
    <dbReference type="NCBI Taxonomy" id="655863"/>
    <lineage>
        <taxon>Eukaryota</taxon>
        <taxon>Fungi</taxon>
        <taxon>Dikarya</taxon>
        <taxon>Ascomycota</taxon>
        <taxon>Pezizomycotina</taxon>
        <taxon>Sordariomycetes</taxon>
        <taxon>Sordariomycetidae</taxon>
        <taxon>Ophiostomatales</taxon>
        <taxon>Ophiostomataceae</taxon>
        <taxon>Leptographium</taxon>
    </lineage>
</organism>
<reference evidence="2 3" key="1">
    <citation type="journal article" date="2011" name="Proc. Natl. Acad. Sci. U.S.A.">
        <title>Genome and transcriptome analyses of the mountain pine beetle-fungal symbiont Grosmannia clavigera, a lodgepole pine pathogen.</title>
        <authorList>
            <person name="DiGuistini S."/>
            <person name="Wang Y."/>
            <person name="Liao N.Y."/>
            <person name="Taylor G."/>
            <person name="Tanguay P."/>
            <person name="Feau N."/>
            <person name="Henrissat B."/>
            <person name="Chan S.K."/>
            <person name="Hesse-Orce U."/>
            <person name="Alamouti S.M."/>
            <person name="Tsui C.K.M."/>
            <person name="Docking R.T."/>
            <person name="Levasseur A."/>
            <person name="Haridas S."/>
            <person name="Robertson G."/>
            <person name="Birol I."/>
            <person name="Holt R.A."/>
            <person name="Marra M.A."/>
            <person name="Hamelin R.C."/>
            <person name="Hirst M."/>
            <person name="Jones S.J.M."/>
            <person name="Bohlmann J."/>
            <person name="Breuil C."/>
        </authorList>
    </citation>
    <scope>NUCLEOTIDE SEQUENCE [LARGE SCALE GENOMIC DNA]</scope>
    <source>
        <strain evidence="3">kw1407 / UAMH 11150</strain>
    </source>
</reference>
<dbReference type="EMBL" id="GL629735">
    <property type="protein sequence ID" value="EFX05981.1"/>
    <property type="molecule type" value="Genomic_DNA"/>
</dbReference>
<feature type="compositionally biased region" description="Low complexity" evidence="1">
    <location>
        <begin position="62"/>
        <end position="72"/>
    </location>
</feature>
<sequence>MSKTQEKLVGVATSPPDSSPLNIFHHLRHGTAGDANAHVETGTSQDPLVAFEHHLLAHPANRPAAPARLSARSLTVPSSHLGRRPSPSPDARRCMAATEAWTPCLDRCQSWDGQAYRRAMMVRATGILCGSAEANAAANSHESPDHLTGHAHCLDGHHHHNHFHHMHDVNGSCNDYEANRGFSECASGTT</sequence>
<gene>
    <name evidence="2" type="ORF">CMQ_4050</name>
</gene>
<accession>F0X833</accession>
<keyword evidence="3" id="KW-1185">Reference proteome</keyword>
<dbReference type="Proteomes" id="UP000007796">
    <property type="component" value="Unassembled WGS sequence"/>
</dbReference>
<protein>
    <submittedName>
        <fullName evidence="2">Uncharacterized protein</fullName>
    </submittedName>
</protein>
<name>F0X833_GROCL</name>
<dbReference type="eggNOG" id="ENOG502R7FH">
    <property type="taxonomic scope" value="Eukaryota"/>
</dbReference>
<dbReference type="GeneID" id="25977219"/>
<dbReference type="AlphaFoldDB" id="F0X833"/>
<dbReference type="HOGENOM" id="CLU_1428140_0_0_1"/>
<dbReference type="RefSeq" id="XP_014175463.1">
    <property type="nucleotide sequence ID" value="XM_014319988.1"/>
</dbReference>
<evidence type="ECO:0000313" key="2">
    <source>
        <dbReference type="EMBL" id="EFX05981.1"/>
    </source>
</evidence>
<evidence type="ECO:0000256" key="1">
    <source>
        <dbReference type="SAM" id="MobiDB-lite"/>
    </source>
</evidence>
<feature type="region of interest" description="Disordered" evidence="1">
    <location>
        <begin position="1"/>
        <end position="20"/>
    </location>
</feature>